<dbReference type="Proteomes" id="UP000232688">
    <property type="component" value="Unassembled WGS sequence"/>
</dbReference>
<proteinExistence type="predicted"/>
<dbReference type="InterPro" id="IPR036397">
    <property type="entry name" value="RNaseH_sf"/>
</dbReference>
<accession>A0A2N0QQQ1</accession>
<protein>
    <submittedName>
        <fullName evidence="1">Uncharacterized protein</fullName>
    </submittedName>
</protein>
<dbReference type="SUPFAM" id="SSF53098">
    <property type="entry name" value="Ribonuclease H-like"/>
    <property type="match status" value="1"/>
</dbReference>
<dbReference type="GO" id="GO:0003676">
    <property type="term" value="F:nucleic acid binding"/>
    <property type="evidence" value="ECO:0007669"/>
    <property type="project" value="InterPro"/>
</dbReference>
<dbReference type="VEuPathDB" id="FungiDB:RhiirA1_479421"/>
<evidence type="ECO:0000313" key="1">
    <source>
        <dbReference type="EMBL" id="PKC53379.1"/>
    </source>
</evidence>
<dbReference type="InterPro" id="IPR012337">
    <property type="entry name" value="RNaseH-like_sf"/>
</dbReference>
<comment type="caution">
    <text evidence="1">The sequence shown here is derived from an EMBL/GenBank/DDBJ whole genome shotgun (WGS) entry which is preliminary data.</text>
</comment>
<evidence type="ECO:0000313" key="2">
    <source>
        <dbReference type="Proteomes" id="UP000232688"/>
    </source>
</evidence>
<reference evidence="1 2" key="1">
    <citation type="submission" date="2017-10" db="EMBL/GenBank/DDBJ databases">
        <title>Extensive intraspecific genome diversity in a model arbuscular mycorrhizal fungus.</title>
        <authorList>
            <person name="Chen E.C.H."/>
            <person name="Morin E."/>
            <person name="Baudet D."/>
            <person name="Noel J."/>
            <person name="Ndikumana S."/>
            <person name="Charron P."/>
            <person name="St-Onge C."/>
            <person name="Giorgi J."/>
            <person name="Grigoriev I.V."/>
            <person name="Roux C."/>
            <person name="Martin F.M."/>
            <person name="Corradi N."/>
        </authorList>
    </citation>
    <scope>NUCLEOTIDE SEQUENCE [LARGE SCALE GENOMIC DNA]</scope>
    <source>
        <strain evidence="1 2">A1</strain>
    </source>
</reference>
<organism evidence="1 2">
    <name type="scientific">Rhizophagus irregularis</name>
    <dbReference type="NCBI Taxonomy" id="588596"/>
    <lineage>
        <taxon>Eukaryota</taxon>
        <taxon>Fungi</taxon>
        <taxon>Fungi incertae sedis</taxon>
        <taxon>Mucoromycota</taxon>
        <taxon>Glomeromycotina</taxon>
        <taxon>Glomeromycetes</taxon>
        <taxon>Glomerales</taxon>
        <taxon>Glomeraceae</taxon>
        <taxon>Rhizophagus</taxon>
    </lineage>
</organism>
<dbReference type="EMBL" id="LLXH01004297">
    <property type="protein sequence ID" value="PKC53379.1"/>
    <property type="molecule type" value="Genomic_DNA"/>
</dbReference>
<dbReference type="Gene3D" id="3.30.420.10">
    <property type="entry name" value="Ribonuclease H-like superfamily/Ribonuclease H"/>
    <property type="match status" value="1"/>
</dbReference>
<reference evidence="1 2" key="2">
    <citation type="submission" date="2017-10" db="EMBL/GenBank/DDBJ databases">
        <title>Genome analyses suggest a sexual origin of heterokaryosis in a supposedly ancient asexual fungus.</title>
        <authorList>
            <person name="Corradi N."/>
            <person name="Sedzielewska K."/>
            <person name="Noel J."/>
            <person name="Charron P."/>
            <person name="Farinelli L."/>
            <person name="Marton T."/>
            <person name="Kruger M."/>
            <person name="Pelin A."/>
            <person name="Brachmann A."/>
            <person name="Corradi N."/>
        </authorList>
    </citation>
    <scope>NUCLEOTIDE SEQUENCE [LARGE SCALE GENOMIC DNA]</scope>
    <source>
        <strain evidence="1 2">A1</strain>
    </source>
</reference>
<gene>
    <name evidence="1" type="ORF">RhiirA1_479421</name>
</gene>
<sequence>MDILIRYSLFNFLSNILQPVSEDKRKHPYVKIKDKNNKVSIGFVKKRTHIKKNGEKIECLIIIVCNIEICLDNSQKAIIQKQECPKMITITQHNVLVLPIFICLLTDGSLANQTISNNDLSHITDNTTVDLGAAFYTNNKLEEFLVYLCLSLWPSSIRAEIVAIFLALLTAPENSNLKKTNNLINIKIIILIREAAINLKLVKIKGHSGITGNDIADKLANVEIIYLGIM</sequence>
<dbReference type="AlphaFoldDB" id="A0A2N0QQQ1"/>
<name>A0A2N0QQQ1_9GLOM</name>